<dbReference type="PANTHER" id="PTHR48111:SF40">
    <property type="entry name" value="PHOSPHATE REGULON TRANSCRIPTIONAL REGULATORY PROTEIN PHOB"/>
    <property type="match status" value="1"/>
</dbReference>
<dbReference type="InterPro" id="IPR039420">
    <property type="entry name" value="WalR-like"/>
</dbReference>
<feature type="DNA-binding region" description="OmpR/PhoB-type" evidence="5">
    <location>
        <begin position="127"/>
        <end position="226"/>
    </location>
</feature>
<gene>
    <name evidence="8" type="ORF">MTR62_07710</name>
</gene>
<keyword evidence="9" id="KW-1185">Reference proteome</keyword>
<dbReference type="PANTHER" id="PTHR48111">
    <property type="entry name" value="REGULATOR OF RPOS"/>
    <property type="match status" value="1"/>
</dbReference>
<dbReference type="PROSITE" id="PS51755">
    <property type="entry name" value="OMPR_PHOB"/>
    <property type="match status" value="1"/>
</dbReference>
<evidence type="ECO:0000313" key="8">
    <source>
        <dbReference type="EMBL" id="MCJ2182576.1"/>
    </source>
</evidence>
<dbReference type="SMART" id="SM00862">
    <property type="entry name" value="Trans_reg_C"/>
    <property type="match status" value="1"/>
</dbReference>
<evidence type="ECO:0000256" key="2">
    <source>
        <dbReference type="ARBA" id="ARBA00023012"/>
    </source>
</evidence>
<dbReference type="Gene3D" id="3.40.50.2300">
    <property type="match status" value="1"/>
</dbReference>
<evidence type="ECO:0000313" key="9">
    <source>
        <dbReference type="Proteomes" id="UP001162881"/>
    </source>
</evidence>
<dbReference type="InterPro" id="IPR016032">
    <property type="entry name" value="Sig_transdc_resp-reg_C-effctor"/>
</dbReference>
<dbReference type="Pfam" id="PF00486">
    <property type="entry name" value="Trans_reg_C"/>
    <property type="match status" value="1"/>
</dbReference>
<dbReference type="InterPro" id="IPR036388">
    <property type="entry name" value="WH-like_DNA-bd_sf"/>
</dbReference>
<organism evidence="8 9">
    <name type="scientific">Novosphingobium organovorum</name>
    <dbReference type="NCBI Taxonomy" id="2930092"/>
    <lineage>
        <taxon>Bacteria</taxon>
        <taxon>Pseudomonadati</taxon>
        <taxon>Pseudomonadota</taxon>
        <taxon>Alphaproteobacteria</taxon>
        <taxon>Sphingomonadales</taxon>
        <taxon>Sphingomonadaceae</taxon>
        <taxon>Novosphingobium</taxon>
    </lineage>
</organism>
<feature type="modified residue" description="4-aspartylphosphate" evidence="4">
    <location>
        <position position="51"/>
    </location>
</feature>
<keyword evidence="3 5" id="KW-0238">DNA-binding</keyword>
<accession>A0ABT0BC01</accession>
<dbReference type="SUPFAM" id="SSF46894">
    <property type="entry name" value="C-terminal effector domain of the bipartite response regulators"/>
    <property type="match status" value="1"/>
</dbReference>
<comment type="caution">
    <text evidence="8">The sequence shown here is derived from an EMBL/GenBank/DDBJ whole genome shotgun (WGS) entry which is preliminary data.</text>
</comment>
<dbReference type="InterPro" id="IPR001789">
    <property type="entry name" value="Sig_transdc_resp-reg_receiver"/>
</dbReference>
<dbReference type="Proteomes" id="UP001162881">
    <property type="component" value="Unassembled WGS sequence"/>
</dbReference>
<dbReference type="InterPro" id="IPR001867">
    <property type="entry name" value="OmpR/PhoB-type_DNA-bd"/>
</dbReference>
<evidence type="ECO:0000256" key="5">
    <source>
        <dbReference type="PROSITE-ProRule" id="PRU01091"/>
    </source>
</evidence>
<dbReference type="RefSeq" id="WP_244018650.1">
    <property type="nucleotide sequence ID" value="NZ_JALHLF010000020.1"/>
</dbReference>
<dbReference type="Gene3D" id="1.10.10.10">
    <property type="entry name" value="Winged helix-like DNA-binding domain superfamily/Winged helix DNA-binding domain"/>
    <property type="match status" value="1"/>
</dbReference>
<evidence type="ECO:0000256" key="1">
    <source>
        <dbReference type="ARBA" id="ARBA00022553"/>
    </source>
</evidence>
<evidence type="ECO:0000256" key="3">
    <source>
        <dbReference type="ARBA" id="ARBA00023125"/>
    </source>
</evidence>
<feature type="domain" description="OmpR/PhoB-type" evidence="7">
    <location>
        <begin position="127"/>
        <end position="226"/>
    </location>
</feature>
<dbReference type="SUPFAM" id="SSF52172">
    <property type="entry name" value="CheY-like"/>
    <property type="match status" value="1"/>
</dbReference>
<keyword evidence="1 4" id="KW-0597">Phosphoprotein</keyword>
<dbReference type="InterPro" id="IPR011006">
    <property type="entry name" value="CheY-like_superfamily"/>
</dbReference>
<evidence type="ECO:0000259" key="6">
    <source>
        <dbReference type="PROSITE" id="PS50110"/>
    </source>
</evidence>
<dbReference type="PROSITE" id="PS50110">
    <property type="entry name" value="RESPONSE_REGULATORY"/>
    <property type="match status" value="1"/>
</dbReference>
<dbReference type="SMART" id="SM00448">
    <property type="entry name" value="REC"/>
    <property type="match status" value="1"/>
</dbReference>
<proteinExistence type="predicted"/>
<protein>
    <submittedName>
        <fullName evidence="8">Response regulator transcription factor</fullName>
    </submittedName>
</protein>
<name>A0ABT0BC01_9SPHN</name>
<feature type="domain" description="Response regulatory" evidence="6">
    <location>
        <begin position="2"/>
        <end position="117"/>
    </location>
</feature>
<dbReference type="Pfam" id="PF00072">
    <property type="entry name" value="Response_reg"/>
    <property type="match status" value="1"/>
</dbReference>
<dbReference type="CDD" id="cd00383">
    <property type="entry name" value="trans_reg_C"/>
    <property type="match status" value="1"/>
</dbReference>
<reference evidence="8" key="1">
    <citation type="submission" date="2022-03" db="EMBL/GenBank/DDBJ databases">
        <title>Identification of a novel bacterium isolated from mangrove sediments.</title>
        <authorList>
            <person name="Pan X."/>
        </authorList>
    </citation>
    <scope>NUCLEOTIDE SEQUENCE</scope>
    <source>
        <strain evidence="8">B1949</strain>
    </source>
</reference>
<evidence type="ECO:0000256" key="4">
    <source>
        <dbReference type="PROSITE-ProRule" id="PRU00169"/>
    </source>
</evidence>
<keyword evidence="2" id="KW-0902">Two-component regulatory system</keyword>
<evidence type="ECO:0000259" key="7">
    <source>
        <dbReference type="PROSITE" id="PS51755"/>
    </source>
</evidence>
<sequence length="233" mass="26146">MKLAVVDDDPDLASYIQEAMREFGHSCDIFPTGAKLLAARRRDTYDLLLLDWDLPDVTGLAILGQIRSDPSDQTAIIMLTNQSDKDAITQALREGADDYIVKPETAPVIAARIEAVLRRTQQGPSKARFVDFGDYRFDRLNEDVSIAGQAVTLNSKEFALAVLLFENMHRPLSRSYILEAVWHADPHLPTRTLDMHVSRLRTKLGLRPENGYRIAAIAGYGYRMEQFLEGDPA</sequence>
<dbReference type="EMBL" id="JALHLF010000020">
    <property type="protein sequence ID" value="MCJ2182576.1"/>
    <property type="molecule type" value="Genomic_DNA"/>
</dbReference>